<organism evidence="3 4">
    <name type="scientific">Candidatus Bacteroides intestinavium</name>
    <dbReference type="NCBI Taxonomy" id="2838469"/>
    <lineage>
        <taxon>Bacteria</taxon>
        <taxon>Pseudomonadati</taxon>
        <taxon>Bacteroidota</taxon>
        <taxon>Bacteroidia</taxon>
        <taxon>Bacteroidales</taxon>
        <taxon>Bacteroidaceae</taxon>
        <taxon>Bacteroides</taxon>
    </lineage>
</organism>
<protein>
    <submittedName>
        <fullName evidence="3">DUF3810 domain-containing protein</fullName>
    </submittedName>
</protein>
<feature type="region of interest" description="Disordered" evidence="1">
    <location>
        <begin position="1"/>
        <end position="20"/>
    </location>
</feature>
<proteinExistence type="predicted"/>
<dbReference type="EMBL" id="DWZE01000061">
    <property type="protein sequence ID" value="HJA83338.1"/>
    <property type="molecule type" value="Genomic_DNA"/>
</dbReference>
<comment type="caution">
    <text evidence="3">The sequence shown here is derived from an EMBL/GenBank/DDBJ whole genome shotgun (WGS) entry which is preliminary data.</text>
</comment>
<evidence type="ECO:0000313" key="3">
    <source>
        <dbReference type="EMBL" id="HJA83338.1"/>
    </source>
</evidence>
<reference evidence="3" key="1">
    <citation type="journal article" date="2021" name="PeerJ">
        <title>Extensive microbial diversity within the chicken gut microbiome revealed by metagenomics and culture.</title>
        <authorList>
            <person name="Gilroy R."/>
            <person name="Ravi A."/>
            <person name="Getino M."/>
            <person name="Pursley I."/>
            <person name="Horton D.L."/>
            <person name="Alikhan N.F."/>
            <person name="Baker D."/>
            <person name="Gharbi K."/>
            <person name="Hall N."/>
            <person name="Watson M."/>
            <person name="Adriaenssens E.M."/>
            <person name="Foster-Nyarko E."/>
            <person name="Jarju S."/>
            <person name="Secka A."/>
            <person name="Antonio M."/>
            <person name="Oren A."/>
            <person name="Chaudhuri R.R."/>
            <person name="La Ragione R."/>
            <person name="Hildebrand F."/>
            <person name="Pallen M.J."/>
        </authorList>
    </citation>
    <scope>NUCLEOTIDE SEQUENCE</scope>
    <source>
        <strain evidence="3">ChiHecec1B25-7008</strain>
    </source>
</reference>
<keyword evidence="2" id="KW-0812">Transmembrane</keyword>
<sequence length="374" mass="41510">MDRNNEEYPATARPHGRRGRAGGRLVRRCLLAVLVAVVILVQAVPGWGDVYARHVYPVVGELLSDVSGPVPFAVGDLFIALSLAGVAAWPFYVRYVRKGRWRTGLAGAAEYVVWVYVWFYLAWGLNYAQSGFYRRTGIAPAEYTEADFRDFARRYVERLNAEYTPHTAVNADVLRREVVVAYRELSPGLGIHPPFDDRPQAKTMLFSPLASMVGVKGSMGPFFGEFTINADVPPGEYPATYAHELAHLLGVTDEGEANFYACLACLRTSIRAIRFSGLMSILPHVLNNAYRLLAPAEYDALCRDIRPEVLGLARESQSYWQAKYNRLVGDAQSKVYELYLRGNRVEGGQRSYSQVVGLLIAYGKSRAQAGGGGR</sequence>
<feature type="transmembrane region" description="Helical" evidence="2">
    <location>
        <begin position="68"/>
        <end position="92"/>
    </location>
</feature>
<evidence type="ECO:0000256" key="1">
    <source>
        <dbReference type="SAM" id="MobiDB-lite"/>
    </source>
</evidence>
<feature type="transmembrane region" description="Helical" evidence="2">
    <location>
        <begin position="104"/>
        <end position="125"/>
    </location>
</feature>
<dbReference type="InterPro" id="IPR024294">
    <property type="entry name" value="DUF3810"/>
</dbReference>
<dbReference type="Proteomes" id="UP000823860">
    <property type="component" value="Unassembled WGS sequence"/>
</dbReference>
<keyword evidence="2" id="KW-1133">Transmembrane helix</keyword>
<feature type="transmembrane region" description="Helical" evidence="2">
    <location>
        <begin position="25"/>
        <end position="48"/>
    </location>
</feature>
<keyword evidence="2" id="KW-0472">Membrane</keyword>
<accession>A0A9D2HSK4</accession>
<dbReference type="Pfam" id="PF12725">
    <property type="entry name" value="DUF3810"/>
    <property type="match status" value="1"/>
</dbReference>
<reference evidence="3" key="2">
    <citation type="submission" date="2021-04" db="EMBL/GenBank/DDBJ databases">
        <authorList>
            <person name="Gilroy R."/>
        </authorList>
    </citation>
    <scope>NUCLEOTIDE SEQUENCE</scope>
    <source>
        <strain evidence="3">ChiHecec1B25-7008</strain>
    </source>
</reference>
<name>A0A9D2HSK4_9BACE</name>
<gene>
    <name evidence="3" type="ORF">H9785_05135</name>
</gene>
<evidence type="ECO:0000313" key="4">
    <source>
        <dbReference type="Proteomes" id="UP000823860"/>
    </source>
</evidence>
<evidence type="ECO:0000256" key="2">
    <source>
        <dbReference type="SAM" id="Phobius"/>
    </source>
</evidence>
<dbReference type="AlphaFoldDB" id="A0A9D2HSK4"/>